<dbReference type="SMART" id="SM00369">
    <property type="entry name" value="LRR_TYP"/>
    <property type="match status" value="10"/>
</dbReference>
<dbReference type="InterPro" id="IPR032675">
    <property type="entry name" value="LRR_dom_sf"/>
</dbReference>
<dbReference type="PANTHER" id="PTHR48051">
    <property type="match status" value="1"/>
</dbReference>
<keyword evidence="2" id="KW-0677">Repeat</keyword>
<gene>
    <name evidence="5" type="ORF">TMSB3V08_LOCUS4955</name>
</gene>
<protein>
    <recommendedName>
        <fullName evidence="4">PPM-type phosphatase domain-containing protein</fullName>
    </recommendedName>
</protein>
<keyword evidence="1" id="KW-0433">Leucine-rich repeat</keyword>
<feature type="domain" description="PPM-type phosphatase" evidence="4">
    <location>
        <begin position="522"/>
        <end position="756"/>
    </location>
</feature>
<organism evidence="5">
    <name type="scientific">Timema monikensis</name>
    <dbReference type="NCBI Taxonomy" id="170555"/>
    <lineage>
        <taxon>Eukaryota</taxon>
        <taxon>Metazoa</taxon>
        <taxon>Ecdysozoa</taxon>
        <taxon>Arthropoda</taxon>
        <taxon>Hexapoda</taxon>
        <taxon>Insecta</taxon>
        <taxon>Pterygota</taxon>
        <taxon>Neoptera</taxon>
        <taxon>Polyneoptera</taxon>
        <taxon>Phasmatodea</taxon>
        <taxon>Timematodea</taxon>
        <taxon>Timematoidea</taxon>
        <taxon>Timematidae</taxon>
        <taxon>Timema</taxon>
    </lineage>
</organism>
<accession>A0A7R9HPW2</accession>
<dbReference type="InterPro" id="IPR050216">
    <property type="entry name" value="LRR_domain-containing"/>
</dbReference>
<dbReference type="SUPFAM" id="SSF81606">
    <property type="entry name" value="PP2C-like"/>
    <property type="match status" value="1"/>
</dbReference>
<evidence type="ECO:0000313" key="5">
    <source>
        <dbReference type="EMBL" id="CAD7428140.1"/>
    </source>
</evidence>
<dbReference type="GO" id="GO:0005737">
    <property type="term" value="C:cytoplasm"/>
    <property type="evidence" value="ECO:0007669"/>
    <property type="project" value="TreeGrafter"/>
</dbReference>
<sequence>MVPDPEKGTGTVRFTLDEDSSASEDDRGVAARFHARDTLTAPSVPGWRAPCPWYDDVVSRHKAILPRPPRGDKSPGQISLRLRLDDTEVFRRFKIDGSPFKVNSRERARGLGRMERSDLKSRPGHRDLVFIHPRKCGYISSRGATLAVDSAANDGEIKNLTQLDVSENSIETLDLTALGKLESVQCSKNKLVELSLNGKSLVSLIAGNNKLKKLIVHPSPVHLKHLDVSYNELETLPEWTAGCTRLGALFATHNKLRTLPAHLFCSELSCLQTLQLSYNQLGSLPAVLRHIPLQELFLQSNNLTTLPHNFFTASTRYYPGELRMRVLNLSNNRLCELPAECDGLRGHLLEKIYLTGNCLSDNAMDVLGRLTNLHTLHAAYNCITTLPESCIAVWKDLEELLLSGNKLQHLPDNIIHLRHLRVLRVHSNRLQSSPCFAKMASLKVLDLAHNRLDRINLATLVPQQLQFLDLSCNSRLYVDPRQFQVYRAHRPMSLVDVSGQNRTCLPSTPYHEEGGELEPPWKVGFSETAGLREKLYITQIRLPAFCNTEGLFGMFDGGNNNEVPDVLMRAVPRILLEERTVKETASEYMKYTMLSAHRELKEKGQKYGVCGTLCHICRTKPTSAQNNYLPGSQRYVLRVASVGEARAVICRRNGPVTLSRVTSSTASQNNLNRSQIGCSSRFPLVIPDPQITEVTLEDHDEFLIVANKRFWEVVDVDEAVEEVREVGNAILAAKKLQDIAQSYGSEENLSVMVVRFRDLGSEVEQLMRELRHTIRRNRHQQDSTPTAESSMTCGGCCCREHRVVSPGKNGFYDNRVMIPNGHGHLSNGGSLLNCNLTNGNFTNGTLTNGHLQNCGSKHHVVACHCASVPETERSSPSGQSDPASSDCFTTRDVAYKTKDINGRYLQQREFFSKNKAAVMVSGQSVLMHENGIKKMSSVVPTLERRSYRDSKRSGSGVVRAIRAKCSTSEEEETCSDKSGTQLSEEQFKCWEYMLEQNTQLLFDKELDTLSRGFTRRPLSASLQHRGKALSRSNPHLSEPSPVPFLSRHFGSARSFNPVVRNTPRFSSGRHFLNGGPNAAYFGSLQRLMPYNLEYDFSVIQEKANQDSMEQDGRMKQYWDVATTEL</sequence>
<feature type="region of interest" description="Disordered" evidence="3">
    <location>
        <begin position="1"/>
        <end position="28"/>
    </location>
</feature>
<dbReference type="Pfam" id="PF00481">
    <property type="entry name" value="PP2C"/>
    <property type="match status" value="1"/>
</dbReference>
<dbReference type="Gene3D" id="3.60.40.10">
    <property type="entry name" value="PPM-type phosphatase domain"/>
    <property type="match status" value="1"/>
</dbReference>
<dbReference type="EMBL" id="OB793641">
    <property type="protein sequence ID" value="CAD7428140.1"/>
    <property type="molecule type" value="Genomic_DNA"/>
</dbReference>
<dbReference type="PANTHER" id="PTHR48051:SF39">
    <property type="entry name" value="P53-INDUCED DEATH DOMAIN PROTEIN 1"/>
    <property type="match status" value="1"/>
</dbReference>
<dbReference type="SUPFAM" id="SSF52058">
    <property type="entry name" value="L domain-like"/>
    <property type="match status" value="2"/>
</dbReference>
<dbReference type="PROSITE" id="PS51746">
    <property type="entry name" value="PPM_2"/>
    <property type="match status" value="1"/>
</dbReference>
<evidence type="ECO:0000256" key="1">
    <source>
        <dbReference type="ARBA" id="ARBA00022614"/>
    </source>
</evidence>
<dbReference type="PROSITE" id="PS51450">
    <property type="entry name" value="LRR"/>
    <property type="match status" value="3"/>
</dbReference>
<reference evidence="5" key="1">
    <citation type="submission" date="2020-11" db="EMBL/GenBank/DDBJ databases">
        <authorList>
            <person name="Tran Van P."/>
        </authorList>
    </citation>
    <scope>NUCLEOTIDE SEQUENCE</scope>
</reference>
<dbReference type="AlphaFoldDB" id="A0A7R9HPW2"/>
<evidence type="ECO:0000256" key="2">
    <source>
        <dbReference type="ARBA" id="ARBA00022737"/>
    </source>
</evidence>
<dbReference type="InterPro" id="IPR001932">
    <property type="entry name" value="PPM-type_phosphatase-like_dom"/>
</dbReference>
<dbReference type="Pfam" id="PF13855">
    <property type="entry name" value="LRR_8"/>
    <property type="match status" value="1"/>
</dbReference>
<evidence type="ECO:0000256" key="3">
    <source>
        <dbReference type="SAM" id="MobiDB-lite"/>
    </source>
</evidence>
<proteinExistence type="predicted"/>
<name>A0A7R9HPW2_9NEOP</name>
<dbReference type="SMART" id="SM00364">
    <property type="entry name" value="LRR_BAC"/>
    <property type="match status" value="10"/>
</dbReference>
<dbReference type="CDD" id="cd00143">
    <property type="entry name" value="PP2Cc"/>
    <property type="match status" value="1"/>
</dbReference>
<dbReference type="Gene3D" id="3.80.10.10">
    <property type="entry name" value="Ribonuclease Inhibitor"/>
    <property type="match status" value="2"/>
</dbReference>
<dbReference type="InterPro" id="IPR001611">
    <property type="entry name" value="Leu-rich_rpt"/>
</dbReference>
<dbReference type="SMART" id="SM00332">
    <property type="entry name" value="PP2Cc"/>
    <property type="match status" value="1"/>
</dbReference>
<evidence type="ECO:0000259" key="4">
    <source>
        <dbReference type="PROSITE" id="PS51746"/>
    </source>
</evidence>
<dbReference type="InterPro" id="IPR036457">
    <property type="entry name" value="PPM-type-like_dom_sf"/>
</dbReference>
<dbReference type="InterPro" id="IPR003591">
    <property type="entry name" value="Leu-rich_rpt_typical-subtyp"/>
</dbReference>